<dbReference type="AlphaFoldDB" id="A0A348FZM9"/>
<keyword evidence="3" id="KW-1185">Reference proteome</keyword>
<dbReference type="EMBL" id="AP018907">
    <property type="protein sequence ID" value="BBF92762.1"/>
    <property type="molecule type" value="Genomic_DNA"/>
</dbReference>
<sequence>MRARFAGLRGWGRRALSWLPDIRRRPRLVAACLSVILVVVAASYTLPWLLRGPLLGQALPWIESSLAKRLGEGYAVSIGAAEGGEDADGLTLLKLHDLTVHGPDGRTVATVPLTEIALEFSGLLGQPNPRRIEMSGAEMLIAIEGGSATLSARPAGQPPQETAPRQPPARPALAVPTTADDIAKPALLAPLVGILEGIERDGFGGLGLSSIGLKNGTLVVDDAGKGRQWRFDNIALSLSRPSEGGVAVTLASGGADGPWSVTATISHEAAEVRALDLVGRDLSPKDLLLAFGLADADLHADSALDVMMRARVARDGTLLAGDAKFRAGAGQIGPRDEPESRLVIDEASADFHWDAQRRTIAIEPVVVQTSQNRTMLSAAVVPPETAEGAWTWRVVRGRMELATERPRDPPLILDRISAYGRIEPAAGIVAIDKVEIGGSTVAAAATATLITAGPNPSLQLGLTGSRMPVHVVKRLWPPVVAPGARAWIMKNVISGTLERGDIAVNSPLDALMNKQLPLPDAGLRAEFVLSDGVVKAVEGLPPLRDFSANAVLTGRTANVTIPRASIESSGRRLELSDGLFEVPDTFPKGAPTNIRFRADGQADALAELMQSDLMRAQGAPQLDPQTTRGAVTVHTQVSLPLIRDVPRSAVSYSLDAQLTGFGADKQVRGQRVEGATIKVTASSKDGVMFKGDGKVGGAPISFEVRQPRPDADTEVRFQTTLDDSARTKFGIDGPAGVLTGSLSLKAQGRMGERESRLAVETDLKDVAITDLVPGWVKPKGKPAKASFTVTEKSGTSVRFDDLVLEGSGALVKGTIELDGSGDPVSVNLPTFQLSDGDRAALKLDRSSDGVLRIALRGDVFDGRGLLKSMLAGPSVSAAASRQRARPRDLDVESKLGVIVGLNGETARQLDFRMTRRNGELRAFALTARIGGEASVKADLRALEGARTAIVAHSTDAGALLRFVDVYTKVSGGQFWMVIDPPSADGLGPQEGVLNLANFAVRDAGVDKLIASAPAEPQRPEGRSGGRQGSSPVNFTKMRVEFVRAPSRITISEGVIWGPQIGATVEGQIDYGRNEIGLRGTFVPAYGLNNLFARIPIVGLFMGGPNEGLLGVTYEVVGSPSAPTLRINPISAVAPGFLRKLFEFRGAPDKPPADLVTR</sequence>
<protein>
    <submittedName>
        <fullName evidence="2">Uncharacterized protein</fullName>
    </submittedName>
</protein>
<accession>A0A348FZM9</accession>
<dbReference type="KEGG" id="blag:BLTE_14470"/>
<reference evidence="2 3" key="1">
    <citation type="submission" date="2018-08" db="EMBL/GenBank/DDBJ databases">
        <title>Complete genome sequencing of Blastochloris tepida GI.</title>
        <authorList>
            <person name="Tsukatani Y."/>
            <person name="Mori H."/>
        </authorList>
    </citation>
    <scope>NUCLEOTIDE SEQUENCE [LARGE SCALE GENOMIC DNA]</scope>
    <source>
        <strain evidence="2 3">GI</strain>
    </source>
</reference>
<dbReference type="OrthoDB" id="7161641at2"/>
<feature type="region of interest" description="Disordered" evidence="1">
    <location>
        <begin position="150"/>
        <end position="172"/>
    </location>
</feature>
<evidence type="ECO:0000313" key="3">
    <source>
        <dbReference type="Proteomes" id="UP000266934"/>
    </source>
</evidence>
<organism evidence="2 3">
    <name type="scientific">Blastochloris tepida</name>
    <dbReference type="NCBI Taxonomy" id="2233851"/>
    <lineage>
        <taxon>Bacteria</taxon>
        <taxon>Pseudomonadati</taxon>
        <taxon>Pseudomonadota</taxon>
        <taxon>Alphaproteobacteria</taxon>
        <taxon>Hyphomicrobiales</taxon>
        <taxon>Blastochloridaceae</taxon>
        <taxon>Blastochloris</taxon>
    </lineage>
</organism>
<feature type="region of interest" description="Disordered" evidence="1">
    <location>
        <begin position="1012"/>
        <end position="1031"/>
    </location>
</feature>
<dbReference type="Proteomes" id="UP000266934">
    <property type="component" value="Chromosome"/>
</dbReference>
<dbReference type="RefSeq" id="WP_126398875.1">
    <property type="nucleotide sequence ID" value="NZ_AP018907.1"/>
</dbReference>
<name>A0A348FZM9_9HYPH</name>
<proteinExistence type="predicted"/>
<evidence type="ECO:0000256" key="1">
    <source>
        <dbReference type="SAM" id="MobiDB-lite"/>
    </source>
</evidence>
<gene>
    <name evidence="2" type="ORF">BLTE_14470</name>
</gene>
<evidence type="ECO:0000313" key="2">
    <source>
        <dbReference type="EMBL" id="BBF92762.1"/>
    </source>
</evidence>